<keyword evidence="3" id="KW-0963">Cytoplasm</keyword>
<keyword evidence="5" id="KW-0479">Metal-binding</keyword>
<sequence length="1190" mass="130992">MATPYAFVTLVTSDPYLPGALALVAALNDVHKASDIPFDTVCLVTPETVDVASIKLLRKAFRLVVGIELIVQPDPSGLNLLGRPDLDTVLTKLHVFRLVQYSKIIFLDADVLPIRPLSHLFSLPHEFSAVPDVGWPDIFNSGVLVLSPGEDKFTQLNQLLKSKGSWDGGDQGILNEWRGDDWNRLSFTYNTTPTAAYTYAPAYERYGSQISAIHFIGPNKPWKAYDYNSLVDRWFSVYDKHYRAPIVVPKTPFEVRYYAPAWDAPPPPRDESGRPSGGALSLDDLREMAIRGLNASSSSYGYSGPSDQTPGEGEYRSLPLDGRVDLIRPRIPQQEAIPESSPSPPPDATDTSHPVLQTLPTPGPNEIPPSPHLPPRSWPPFTPGPPHDDSGAQYSYFQQEQGQGSRHHIVAEDSSQWSPPHNLPWDDDGRHHAVDEGSFDQSSGGEYWDSARGQAQHQHHHNHHQQQPHVADRRVSEYRLTPAASENEHPKFEYQPSPEARQPAAESHHYHNPPQSGARPQAEQFRQPSRRTSWVEQPSSHERGATFPPVHYRHGGHHTVHHPKPHFERHSPPQTRRYDIQPQRSTHEHRPQEQSHQSHQHHPQQPFHDARPPHVEQAPPPPQERPRPASPPLLLWNPSVDPPPNDPPKQDAFPSDTYFPNAWDSAGSPNKVQSPGDHPINEDGFFRPPPASDIPNSLLEQGHYRQVTGESETGSAPQPDATKVKHIFPWENKPRYMPGRAFPEGEKPSPTQFVQPLKPEPLSPKPDTAVPSTASLPLFAQPPVPSAVYGLPTNLAFANAWDTVPSIQRYATKLVRPAPAPHSMPAPEYPSSSSRRRRDSARSWDERVAEQGSQDGDDEDEGDEVDNTEPIAGKWRDDSDPEHSSRSSSSRIRSRSGSISASYIIKGKRKEYRVRGVQTVPPETRNQAVQVSIATDPPKILTPTPKERKVSRQGSGSGLGKRHWNPATSNVLPPLSVHDAVTGTDPPVDQLAESPTVFSPQVNSSGAIPPGVRSPREFHFPTSPPPGRITPRGAQTPPVRTVPTKGKASSPPAQVVSPDPVPSSKTPGASRRGSSTPVNNSRPALPVDPETPPSRPRKANSRRASNSSTTSTPSSAGPISPPDSQQMALPPTAIASPTASTSSTIRRAGRVWDPARGVDVFKKNSEEVLARFLRMGSWEEGADARRSPVA</sequence>
<evidence type="ECO:0000256" key="12">
    <source>
        <dbReference type="ARBA" id="ARBA00052293"/>
    </source>
</evidence>
<name>Q68SS4_PLEDJ</name>
<evidence type="ECO:0000256" key="10">
    <source>
        <dbReference type="ARBA" id="ARBA00038934"/>
    </source>
</evidence>
<organism evidence="15">
    <name type="scientific">Pleurotus djamor</name>
    <name type="common">Pink oyster mushroom</name>
    <dbReference type="NCBI Taxonomy" id="34470"/>
    <lineage>
        <taxon>Eukaryota</taxon>
        <taxon>Fungi</taxon>
        <taxon>Dikarya</taxon>
        <taxon>Basidiomycota</taxon>
        <taxon>Agaricomycotina</taxon>
        <taxon>Agaricomycetes</taxon>
        <taxon>Agaricomycetidae</taxon>
        <taxon>Agaricales</taxon>
        <taxon>Pleurotineae</taxon>
        <taxon>Pleurotaceae</taxon>
        <taxon>Pleurotus</taxon>
    </lineage>
</organism>
<dbReference type="Gene3D" id="3.90.550.10">
    <property type="entry name" value="Spore Coat Polysaccharide Biosynthesis Protein SpsA, Chain A"/>
    <property type="match status" value="1"/>
</dbReference>
<keyword evidence="8" id="KW-0464">Manganese</keyword>
<feature type="compositionally biased region" description="Pro residues" evidence="14">
    <location>
        <begin position="818"/>
        <end position="828"/>
    </location>
</feature>
<evidence type="ECO:0000256" key="7">
    <source>
        <dbReference type="ARBA" id="ARBA00023180"/>
    </source>
</evidence>
<comment type="catalytic activity">
    <reaction evidence="12">
        <text>L-tyrosyl-[glycogenin] + UDP-alpha-D-glucose = alpha-D-glucosyl-L-tyrosyl-[glycogenin] + UDP + H(+)</text>
        <dbReference type="Rhea" id="RHEA:23360"/>
        <dbReference type="Rhea" id="RHEA-COMP:14604"/>
        <dbReference type="Rhea" id="RHEA-COMP:14605"/>
        <dbReference type="ChEBI" id="CHEBI:15378"/>
        <dbReference type="ChEBI" id="CHEBI:46858"/>
        <dbReference type="ChEBI" id="CHEBI:58223"/>
        <dbReference type="ChEBI" id="CHEBI:58885"/>
        <dbReference type="ChEBI" id="CHEBI:140573"/>
        <dbReference type="EC" id="2.4.1.186"/>
    </reaction>
</comment>
<dbReference type="PANTHER" id="PTHR11183">
    <property type="entry name" value="GLYCOGENIN SUBFAMILY MEMBER"/>
    <property type="match status" value="1"/>
</dbReference>
<feature type="compositionally biased region" description="Low complexity" evidence="14">
    <location>
        <begin position="1102"/>
        <end position="1118"/>
    </location>
</feature>
<protein>
    <recommendedName>
        <fullName evidence="10">glycogenin glucosyltransferase</fullName>
        <ecNumber evidence="10">2.4.1.186</ecNumber>
    </recommendedName>
</protein>
<reference evidence="15" key="1">
    <citation type="journal article" date="2004" name="Fungal Genet. Biol.">
        <title>The genetic structure and diversity of the A and B mating-type genes from the tropical oyster mushroom, Pleurotus djamor.</title>
        <authorList>
            <person name="James T.Y."/>
            <person name="Liou S.R."/>
            <person name="Vilgalys R."/>
        </authorList>
    </citation>
    <scope>NUCLEOTIDE SEQUENCE</scope>
    <source>
        <strain evidence="15">RV95/957.30</strain>
    </source>
</reference>
<feature type="compositionally biased region" description="Pro residues" evidence="14">
    <location>
        <begin position="361"/>
        <end position="385"/>
    </location>
</feature>
<feature type="compositionally biased region" description="Basic and acidic residues" evidence="14">
    <location>
        <begin position="565"/>
        <end position="593"/>
    </location>
</feature>
<feature type="compositionally biased region" description="Basic and acidic residues" evidence="14">
    <location>
        <begin position="840"/>
        <end position="849"/>
    </location>
</feature>
<keyword evidence="7" id="KW-0325">Glycoprotein</keyword>
<evidence type="ECO:0000256" key="13">
    <source>
        <dbReference type="ARBA" id="ARBA00057883"/>
    </source>
</evidence>
<evidence type="ECO:0000256" key="4">
    <source>
        <dbReference type="ARBA" id="ARBA00022679"/>
    </source>
</evidence>
<feature type="region of interest" description="Disordered" evidence="14">
    <location>
        <begin position="260"/>
        <end position="280"/>
    </location>
</feature>
<comment type="function">
    <text evidence="13">Self-glucosylating initiator of glycogen synthesis. It catalyzes the formation of a short alpha (1,4)-glucosyl chain covalently attached via a glucose 1-O-tyrosyl linkage to internal tyrosine residues and these chains act as primers for the elongation reaction catalyzed by glycogen synthase.</text>
</comment>
<feature type="compositionally biased region" description="Basic residues" evidence="14">
    <location>
        <begin position="551"/>
        <end position="564"/>
    </location>
</feature>
<evidence type="ECO:0000256" key="6">
    <source>
        <dbReference type="ARBA" id="ARBA00023056"/>
    </source>
</evidence>
<feature type="compositionally biased region" description="Low complexity" evidence="14">
    <location>
        <begin position="296"/>
        <end position="306"/>
    </location>
</feature>
<dbReference type="InterPro" id="IPR050587">
    <property type="entry name" value="GNT1/Glycosyltrans_8"/>
</dbReference>
<feature type="compositionally biased region" description="Acidic residues" evidence="14">
    <location>
        <begin position="855"/>
        <end position="867"/>
    </location>
</feature>
<feature type="region of interest" description="Disordered" evidence="14">
    <location>
        <begin position="815"/>
        <end position="1150"/>
    </location>
</feature>
<comment type="similarity">
    <text evidence="9">Belongs to the glycosyltransferase 8 family. Glycogenin subfamily.</text>
</comment>
<dbReference type="CDD" id="cd02537">
    <property type="entry name" value="GT8_Glycogenin"/>
    <property type="match status" value="1"/>
</dbReference>
<dbReference type="InterPro" id="IPR002495">
    <property type="entry name" value="Glyco_trans_8"/>
</dbReference>
<feature type="compositionally biased region" description="Low complexity" evidence="14">
    <location>
        <begin position="886"/>
        <end position="905"/>
    </location>
</feature>
<feature type="compositionally biased region" description="Polar residues" evidence="14">
    <location>
        <begin position="996"/>
        <end position="1006"/>
    </location>
</feature>
<gene>
    <name evidence="15" type="primary">GLGEN</name>
</gene>
<dbReference type="SUPFAM" id="SSF53448">
    <property type="entry name" value="Nucleotide-diphospho-sugar transferases"/>
    <property type="match status" value="1"/>
</dbReference>
<dbReference type="InterPro" id="IPR029044">
    <property type="entry name" value="Nucleotide-diphossugar_trans"/>
</dbReference>
<feature type="compositionally biased region" description="Polar residues" evidence="14">
    <location>
        <begin position="924"/>
        <end position="933"/>
    </location>
</feature>
<evidence type="ECO:0000256" key="14">
    <source>
        <dbReference type="SAM" id="MobiDB-lite"/>
    </source>
</evidence>
<feature type="compositionally biased region" description="Low complexity" evidence="14">
    <location>
        <begin position="1130"/>
        <end position="1146"/>
    </location>
</feature>
<dbReference type="GO" id="GO:0005737">
    <property type="term" value="C:cytoplasm"/>
    <property type="evidence" value="ECO:0007669"/>
    <property type="project" value="UniProtKB-SubCell"/>
</dbReference>
<dbReference type="EC" id="2.4.1.186" evidence="10"/>
<dbReference type="EMBL" id="AY462111">
    <property type="protein sequence ID" value="AAS46741.1"/>
    <property type="molecule type" value="Genomic_DNA"/>
</dbReference>
<evidence type="ECO:0000313" key="15">
    <source>
        <dbReference type="EMBL" id="AAS46741.1"/>
    </source>
</evidence>
<evidence type="ECO:0000256" key="11">
    <source>
        <dbReference type="ARBA" id="ARBA00050886"/>
    </source>
</evidence>
<feature type="compositionally biased region" description="Basic and acidic residues" evidence="14">
    <location>
        <begin position="874"/>
        <end position="885"/>
    </location>
</feature>
<evidence type="ECO:0000256" key="8">
    <source>
        <dbReference type="ARBA" id="ARBA00023211"/>
    </source>
</evidence>
<feature type="compositionally biased region" description="Basic residues" evidence="14">
    <location>
        <begin position="457"/>
        <end position="466"/>
    </location>
</feature>
<dbReference type="FunFam" id="3.90.550.10:FF:000092">
    <property type="entry name" value="Glycogenin 2"/>
    <property type="match status" value="1"/>
</dbReference>
<feature type="compositionally biased region" description="Polar residues" evidence="14">
    <location>
        <begin position="1063"/>
        <end position="1082"/>
    </location>
</feature>
<comment type="catalytic activity">
    <reaction evidence="11">
        <text>[1,4-alpha-D-glucosyl](n)-L-tyrosyl-[glycogenin] + UDP-alpha-D-glucose = [1,4-alpha-D-glucosyl](n+1)-L-tyrosyl-[glycogenin] + UDP + H(+)</text>
        <dbReference type="Rhea" id="RHEA:56560"/>
        <dbReference type="Rhea" id="RHEA-COMP:14606"/>
        <dbReference type="Rhea" id="RHEA-COMP:14607"/>
        <dbReference type="ChEBI" id="CHEBI:15378"/>
        <dbReference type="ChEBI" id="CHEBI:58223"/>
        <dbReference type="ChEBI" id="CHEBI:58885"/>
        <dbReference type="ChEBI" id="CHEBI:140574"/>
        <dbReference type="EC" id="2.4.1.186"/>
    </reaction>
</comment>
<evidence type="ECO:0000256" key="3">
    <source>
        <dbReference type="ARBA" id="ARBA00022490"/>
    </source>
</evidence>
<accession>Q68SS4</accession>
<dbReference type="CAZy" id="GT8">
    <property type="family name" value="Glycosyltransferase Family 8"/>
</dbReference>
<dbReference type="Pfam" id="PF01501">
    <property type="entry name" value="Glyco_transf_8"/>
    <property type="match status" value="1"/>
</dbReference>
<evidence type="ECO:0000256" key="1">
    <source>
        <dbReference type="ARBA" id="ARBA00001936"/>
    </source>
</evidence>
<keyword evidence="6" id="KW-0320">Glycogen biosynthesis</keyword>
<keyword evidence="4" id="KW-0808">Transferase</keyword>
<feature type="region of interest" description="Disordered" evidence="14">
    <location>
        <begin position="334"/>
        <end position="774"/>
    </location>
</feature>
<proteinExistence type="inferred from homology"/>
<evidence type="ECO:0000256" key="5">
    <source>
        <dbReference type="ARBA" id="ARBA00022723"/>
    </source>
</evidence>
<feature type="compositionally biased region" description="Pro residues" evidence="14">
    <location>
        <begin position="618"/>
        <end position="631"/>
    </location>
</feature>
<evidence type="ECO:0000256" key="2">
    <source>
        <dbReference type="ARBA" id="ARBA00004496"/>
    </source>
</evidence>
<dbReference type="GO" id="GO:0008466">
    <property type="term" value="F:glycogenin glucosyltransferase activity"/>
    <property type="evidence" value="ECO:0007669"/>
    <property type="project" value="UniProtKB-EC"/>
</dbReference>
<dbReference type="GO" id="GO:0046872">
    <property type="term" value="F:metal ion binding"/>
    <property type="evidence" value="ECO:0007669"/>
    <property type="project" value="UniProtKB-KW"/>
</dbReference>
<evidence type="ECO:0000256" key="9">
    <source>
        <dbReference type="ARBA" id="ARBA00038162"/>
    </source>
</evidence>
<feature type="compositionally biased region" description="Polar residues" evidence="14">
    <location>
        <begin position="524"/>
        <end position="538"/>
    </location>
</feature>
<comment type="subcellular location">
    <subcellularLocation>
        <location evidence="2">Cytoplasm</location>
    </subcellularLocation>
</comment>
<comment type="cofactor">
    <cofactor evidence="1">
        <name>Mn(2+)</name>
        <dbReference type="ChEBI" id="CHEBI:29035"/>
    </cofactor>
</comment>
<dbReference type="AlphaFoldDB" id="Q68SS4"/>
<feature type="region of interest" description="Disordered" evidence="14">
    <location>
        <begin position="296"/>
        <end position="318"/>
    </location>
</feature>
<feature type="compositionally biased region" description="Polar residues" evidence="14">
    <location>
        <begin position="392"/>
        <end position="404"/>
    </location>
</feature>
<dbReference type="GO" id="GO:0005978">
    <property type="term" value="P:glycogen biosynthetic process"/>
    <property type="evidence" value="ECO:0007669"/>
    <property type="project" value="UniProtKB-KW"/>
</dbReference>